<dbReference type="InterPro" id="IPR036734">
    <property type="entry name" value="Neur_chan_lig-bd_sf"/>
</dbReference>
<keyword evidence="4" id="KW-1003">Cell membrane</keyword>
<evidence type="ECO:0000256" key="3">
    <source>
        <dbReference type="ARBA" id="ARBA00022448"/>
    </source>
</evidence>
<feature type="transmembrane region" description="Helical" evidence="8">
    <location>
        <begin position="127"/>
        <end position="150"/>
    </location>
</feature>
<keyword evidence="8" id="KW-0812">Transmembrane</keyword>
<dbReference type="GO" id="GO:0005886">
    <property type="term" value="C:plasma membrane"/>
    <property type="evidence" value="ECO:0007669"/>
    <property type="project" value="UniProtKB-SubCell"/>
</dbReference>
<dbReference type="GO" id="GO:0004888">
    <property type="term" value="F:transmembrane signaling receptor activity"/>
    <property type="evidence" value="ECO:0007669"/>
    <property type="project" value="InterPro"/>
</dbReference>
<dbReference type="PRINTS" id="PR00253">
    <property type="entry name" value="GABAARECEPTR"/>
</dbReference>
<feature type="transmembrane region" description="Helical" evidence="8">
    <location>
        <begin position="67"/>
        <end position="86"/>
    </location>
</feature>
<keyword evidence="6" id="KW-0407">Ion channel</keyword>
<dbReference type="GO" id="GO:0005254">
    <property type="term" value="F:chloride channel activity"/>
    <property type="evidence" value="ECO:0007669"/>
    <property type="project" value="UniProtKB-ARBA"/>
</dbReference>
<dbReference type="InterPro" id="IPR038050">
    <property type="entry name" value="Neuro_actylchol_rec"/>
</dbReference>
<gene>
    <name evidence="10" type="primary">GLRA3_1</name>
    <name evidence="10" type="ORF">SK128_003968</name>
</gene>
<accession>A0AAN8ZW41</accession>
<dbReference type="InterPro" id="IPR036719">
    <property type="entry name" value="Neuro-gated_channel_TM_sf"/>
</dbReference>
<dbReference type="GO" id="GO:0005230">
    <property type="term" value="F:extracellular ligand-gated monoatomic ion channel activity"/>
    <property type="evidence" value="ECO:0007669"/>
    <property type="project" value="InterPro"/>
</dbReference>
<evidence type="ECO:0000256" key="6">
    <source>
        <dbReference type="ARBA" id="ARBA00023303"/>
    </source>
</evidence>
<evidence type="ECO:0000256" key="4">
    <source>
        <dbReference type="ARBA" id="ARBA00022475"/>
    </source>
</evidence>
<proteinExistence type="predicted"/>
<dbReference type="SUPFAM" id="SSF90112">
    <property type="entry name" value="Neurotransmitter-gated ion-channel transmembrane pore"/>
    <property type="match status" value="1"/>
</dbReference>
<evidence type="ECO:0000313" key="10">
    <source>
        <dbReference type="EMBL" id="KAK7065933.1"/>
    </source>
</evidence>
<evidence type="ECO:0000259" key="9">
    <source>
        <dbReference type="Pfam" id="PF02932"/>
    </source>
</evidence>
<reference evidence="10 11" key="1">
    <citation type="submission" date="2023-11" db="EMBL/GenBank/DDBJ databases">
        <title>Halocaridina rubra genome assembly.</title>
        <authorList>
            <person name="Smith C."/>
        </authorList>
    </citation>
    <scope>NUCLEOTIDE SEQUENCE [LARGE SCALE GENOMIC DNA]</scope>
    <source>
        <strain evidence="10">EP-1</strain>
        <tissue evidence="10">Whole</tissue>
    </source>
</reference>
<feature type="domain" description="Neurotransmitter-gated ion-channel transmembrane" evidence="9">
    <location>
        <begin position="69"/>
        <end position="222"/>
    </location>
</feature>
<keyword evidence="8" id="KW-1133">Transmembrane helix</keyword>
<dbReference type="EMBL" id="JAXCGZ010019616">
    <property type="protein sequence ID" value="KAK7065933.1"/>
    <property type="molecule type" value="Genomic_DNA"/>
</dbReference>
<comment type="caution">
    <text evidence="10">The sequence shown here is derived from an EMBL/GenBank/DDBJ whole genome shotgun (WGS) entry which is preliminary data.</text>
</comment>
<name>A0AAN8ZW41_HALRR</name>
<evidence type="ECO:0000313" key="11">
    <source>
        <dbReference type="Proteomes" id="UP001381693"/>
    </source>
</evidence>
<evidence type="ECO:0000256" key="2">
    <source>
        <dbReference type="ARBA" id="ARBA00004236"/>
    </source>
</evidence>
<dbReference type="InterPro" id="IPR006028">
    <property type="entry name" value="GABAA/Glycine_rcpt"/>
</dbReference>
<sequence length="256" mass="29105">MDANTDDVIKYHWVENVPIDLPDELEIAQFDLLSQSTEEMTQHFVTGNFSGLLVHFSLRRQNGYHVLQTYVPTILIVAISWVSFWLDPNAVPGRVSLGVTTLLTLTTLASGIRQSLPPVSYVKAIDVWVGMCMIMVFGALLEFTVVNWMANKKIVNPNRTFRIPRLLAGSDAEQVGRILARMEVEEEEEEKEEEVVGEKSEKQAMKEEEKEEAGPGKYRTNDVELGRQAIRIDPYTLTSLLSLPVLSRYQSSFIWW</sequence>
<evidence type="ECO:0000256" key="5">
    <source>
        <dbReference type="ARBA" id="ARBA00023065"/>
    </source>
</evidence>
<organism evidence="10 11">
    <name type="scientific">Halocaridina rubra</name>
    <name type="common">Hawaiian red shrimp</name>
    <dbReference type="NCBI Taxonomy" id="373956"/>
    <lineage>
        <taxon>Eukaryota</taxon>
        <taxon>Metazoa</taxon>
        <taxon>Ecdysozoa</taxon>
        <taxon>Arthropoda</taxon>
        <taxon>Crustacea</taxon>
        <taxon>Multicrustacea</taxon>
        <taxon>Malacostraca</taxon>
        <taxon>Eumalacostraca</taxon>
        <taxon>Eucarida</taxon>
        <taxon>Decapoda</taxon>
        <taxon>Pleocyemata</taxon>
        <taxon>Caridea</taxon>
        <taxon>Atyoidea</taxon>
        <taxon>Atyidae</taxon>
        <taxon>Halocaridina</taxon>
    </lineage>
</organism>
<feature type="compositionally biased region" description="Basic and acidic residues" evidence="7">
    <location>
        <begin position="194"/>
        <end position="219"/>
    </location>
</feature>
<keyword evidence="8" id="KW-0472">Membrane</keyword>
<keyword evidence="10" id="KW-0675">Receptor</keyword>
<dbReference type="AlphaFoldDB" id="A0AAN8ZW41"/>
<evidence type="ECO:0000256" key="1">
    <source>
        <dbReference type="ARBA" id="ARBA00004141"/>
    </source>
</evidence>
<dbReference type="Proteomes" id="UP001381693">
    <property type="component" value="Unassembled WGS sequence"/>
</dbReference>
<dbReference type="Gene3D" id="2.70.170.10">
    <property type="entry name" value="Neurotransmitter-gated ion-channel ligand-binding domain"/>
    <property type="match status" value="1"/>
</dbReference>
<feature type="region of interest" description="Disordered" evidence="7">
    <location>
        <begin position="189"/>
        <end position="219"/>
    </location>
</feature>
<evidence type="ECO:0000256" key="7">
    <source>
        <dbReference type="SAM" id="MobiDB-lite"/>
    </source>
</evidence>
<dbReference type="InterPro" id="IPR006201">
    <property type="entry name" value="Neur_channel"/>
</dbReference>
<dbReference type="Gene3D" id="1.20.58.390">
    <property type="entry name" value="Neurotransmitter-gated ion-channel transmembrane domain"/>
    <property type="match status" value="1"/>
</dbReference>
<keyword evidence="11" id="KW-1185">Reference proteome</keyword>
<evidence type="ECO:0000256" key="8">
    <source>
        <dbReference type="SAM" id="Phobius"/>
    </source>
</evidence>
<dbReference type="InterPro" id="IPR006029">
    <property type="entry name" value="Neurotrans-gated_channel_TM"/>
</dbReference>
<dbReference type="CDD" id="cd19049">
    <property type="entry name" value="LGIC_TM_anion"/>
    <property type="match status" value="1"/>
</dbReference>
<comment type="subcellular location">
    <subcellularLocation>
        <location evidence="2">Cell membrane</location>
    </subcellularLocation>
    <subcellularLocation>
        <location evidence="1">Membrane</location>
        <topology evidence="1">Multi-pass membrane protein</topology>
    </subcellularLocation>
</comment>
<dbReference type="PANTHER" id="PTHR18945">
    <property type="entry name" value="NEUROTRANSMITTER GATED ION CHANNEL"/>
    <property type="match status" value="1"/>
</dbReference>
<keyword evidence="5" id="KW-0406">Ion transport</keyword>
<keyword evidence="3" id="KW-0813">Transport</keyword>
<dbReference type="Pfam" id="PF02932">
    <property type="entry name" value="Neur_chan_memb"/>
    <property type="match status" value="1"/>
</dbReference>
<dbReference type="GO" id="GO:0099095">
    <property type="term" value="F:ligand-gated monoatomic anion channel activity"/>
    <property type="evidence" value="ECO:0007669"/>
    <property type="project" value="UniProtKB-ARBA"/>
</dbReference>
<protein>
    <submittedName>
        <fullName evidence="10">Glycine receptor subunit alpha-3</fullName>
    </submittedName>
</protein>